<gene>
    <name evidence="2" type="ORF">SAMN04488588_1187</name>
</gene>
<evidence type="ECO:0000313" key="2">
    <source>
        <dbReference type="EMBL" id="SDC48490.1"/>
    </source>
</evidence>
<dbReference type="Proteomes" id="UP000199322">
    <property type="component" value="Unassembled WGS sequence"/>
</dbReference>
<dbReference type="Gene3D" id="3.40.50.10880">
    <property type="entry name" value="Uncharacterised protein PF01937, DUF89, domain 3"/>
    <property type="match status" value="1"/>
</dbReference>
<dbReference type="STRING" id="28234.SAMN04488588_1187"/>
<reference evidence="2 3" key="1">
    <citation type="submission" date="2016-10" db="EMBL/GenBank/DDBJ databases">
        <authorList>
            <person name="de Groot N.N."/>
        </authorList>
    </citation>
    <scope>NUCLEOTIDE SEQUENCE [LARGE SCALE GENOMIC DNA]</scope>
    <source>
        <strain evidence="2 3">WG14</strain>
    </source>
</reference>
<dbReference type="EMBL" id="FMYV01000004">
    <property type="protein sequence ID" value="SDC48490.1"/>
    <property type="molecule type" value="Genomic_DNA"/>
</dbReference>
<dbReference type="InterPro" id="IPR002791">
    <property type="entry name" value="ARMT1-like_metal-bd"/>
</dbReference>
<organism evidence="2 3">
    <name type="scientific">Geotoga petraea</name>
    <dbReference type="NCBI Taxonomy" id="28234"/>
    <lineage>
        <taxon>Bacteria</taxon>
        <taxon>Thermotogati</taxon>
        <taxon>Thermotogota</taxon>
        <taxon>Thermotogae</taxon>
        <taxon>Petrotogales</taxon>
        <taxon>Petrotogaceae</taxon>
        <taxon>Geotoga</taxon>
    </lineage>
</organism>
<sequence length="291" mass="33721">MYAQYECVNCVCDHAQKIINKLFISNELTEKESFDKYMELLKHLSNKAEFGMKPIELSSLIYDKYYEFYDDEDLFENEKMNANQMFLEMYEDLLDFCFSTEDPLYTAFKLSTFCNLLDFGIKNYFGELEWEIESLTKSRNFAVDDYKKFLDKIEDANNLLFVHDKAGEIVLDKILIKVVKNKYPNLIIHSAVKSRPIMTDATLKDAIEVGLKEVSIPLESGSIYPGTILSKTDVDFRNIFENADVVISKGQENYEGLYGEFNKVFFLLTAKCKSVAKDLDVEIGELVFKLK</sequence>
<dbReference type="InterPro" id="IPR036075">
    <property type="entry name" value="ARMT-1-like_metal-bd_sf"/>
</dbReference>
<dbReference type="AlphaFoldDB" id="A0A1G6LZ35"/>
<evidence type="ECO:0000259" key="1">
    <source>
        <dbReference type="Pfam" id="PF01937"/>
    </source>
</evidence>
<dbReference type="SUPFAM" id="SSF111321">
    <property type="entry name" value="AF1104-like"/>
    <property type="match status" value="1"/>
</dbReference>
<dbReference type="InterPro" id="IPR014444">
    <property type="entry name" value="PH1575-like"/>
</dbReference>
<proteinExistence type="predicted"/>
<dbReference type="Gene3D" id="1.10.285.20">
    <property type="entry name" value="Uncharacterised protein PF01937, DUF89, domain 2"/>
    <property type="match status" value="1"/>
</dbReference>
<dbReference type="Pfam" id="PF01937">
    <property type="entry name" value="ARMT1-like_dom"/>
    <property type="match status" value="1"/>
</dbReference>
<protein>
    <recommendedName>
        <fullName evidence="1">Damage-control phosphatase ARMT1-like metal-binding domain-containing protein</fullName>
    </recommendedName>
</protein>
<evidence type="ECO:0000313" key="3">
    <source>
        <dbReference type="Proteomes" id="UP000199322"/>
    </source>
</evidence>
<name>A0A1G6LZ35_9BACT</name>
<keyword evidence="3" id="KW-1185">Reference proteome</keyword>
<accession>A0A1G6LZ35</accession>
<feature type="domain" description="Damage-control phosphatase ARMT1-like metal-binding" evidence="1">
    <location>
        <begin position="4"/>
        <end position="286"/>
    </location>
</feature>
<dbReference type="PIRSF" id="PIRSF006593">
    <property type="entry name" value="UCP006593"/>
    <property type="match status" value="1"/>
</dbReference>
<dbReference type="RefSeq" id="WP_091403599.1">
    <property type="nucleotide sequence ID" value="NZ_FMYV01000004.1"/>
</dbReference>